<dbReference type="Proteomes" id="UP000663912">
    <property type="component" value="Chromosome 2"/>
</dbReference>
<dbReference type="Pfam" id="PF14231">
    <property type="entry name" value="GXWXG"/>
    <property type="match status" value="1"/>
</dbReference>
<dbReference type="InterPro" id="IPR025951">
    <property type="entry name" value="GXWXG_dom"/>
</dbReference>
<evidence type="ECO:0000313" key="6">
    <source>
        <dbReference type="Proteomes" id="UP000822331"/>
    </source>
</evidence>
<feature type="domain" description="DUF4334" evidence="2">
    <location>
        <begin position="115"/>
        <end position="170"/>
    </location>
</feature>
<proteinExistence type="predicted"/>
<evidence type="ECO:0000313" key="3">
    <source>
        <dbReference type="EMBL" id="NTF38085.1"/>
    </source>
</evidence>
<evidence type="ECO:0000313" key="4">
    <source>
        <dbReference type="EMBL" id="QTG02001.1"/>
    </source>
</evidence>
<evidence type="ECO:0000259" key="2">
    <source>
        <dbReference type="Pfam" id="PF14232"/>
    </source>
</evidence>
<dbReference type="RefSeq" id="WP_065701302.1">
    <property type="nucleotide sequence ID" value="NZ_CP049207.1"/>
</dbReference>
<feature type="domain" description="GXWXG" evidence="1">
    <location>
        <begin position="19"/>
        <end position="74"/>
    </location>
</feature>
<gene>
    <name evidence="3" type="ORF">G6L72_15400</name>
    <name evidence="4" type="ORF">G6M88_16215</name>
</gene>
<protein>
    <submittedName>
        <fullName evidence="4">DUF4334 domain-containing protein</fullName>
    </submittedName>
</protein>
<accession>A0AAE7RB30</accession>
<reference evidence="3 6" key="1">
    <citation type="journal article" date="2020" name="Science">
        <title>Unexpected conservation and global transmission of agrobacterial virulence plasmids.</title>
        <authorList>
            <person name="Weisberg A.J."/>
            <person name="Davis E.W. 2nd"/>
            <person name="Tabima J."/>
            <person name="Belcher M.S."/>
            <person name="Miller M."/>
            <person name="Kuo C.H."/>
            <person name="Loper J.E."/>
            <person name="Grunwald N.J."/>
            <person name="Putnam M.L."/>
            <person name="Chang J.H."/>
        </authorList>
    </citation>
    <scope>NUCLEOTIDE SEQUENCE [LARGE SCALE GENOMIC DNA]</scope>
    <source>
        <strain evidence="3 6">A19/93</strain>
    </source>
</reference>
<keyword evidence="6" id="KW-1185">Reference proteome</keyword>
<dbReference type="AlphaFoldDB" id="A0AAE7RB30"/>
<dbReference type="EMBL" id="JAAMCP010000009">
    <property type="protein sequence ID" value="NTF38085.1"/>
    <property type="molecule type" value="Genomic_DNA"/>
</dbReference>
<dbReference type="KEGG" id="arui:G6M88_16215"/>
<evidence type="ECO:0000313" key="5">
    <source>
        <dbReference type="Proteomes" id="UP000663912"/>
    </source>
</evidence>
<evidence type="ECO:0000259" key="1">
    <source>
        <dbReference type="Pfam" id="PF14231"/>
    </source>
</evidence>
<organism evidence="4 5">
    <name type="scientific">Agrobacterium rubi</name>
    <dbReference type="NCBI Taxonomy" id="28099"/>
    <lineage>
        <taxon>Bacteria</taxon>
        <taxon>Pseudomonadati</taxon>
        <taxon>Pseudomonadota</taxon>
        <taxon>Alphaproteobacteria</taxon>
        <taxon>Hyphomicrobiales</taxon>
        <taxon>Rhizobiaceae</taxon>
        <taxon>Rhizobium/Agrobacterium group</taxon>
        <taxon>Agrobacterium</taxon>
    </lineage>
</organism>
<name>A0AAE7RB30_9HYPH</name>
<dbReference type="Gene3D" id="2.40.128.580">
    <property type="entry name" value="GXWXG domain"/>
    <property type="match status" value="1"/>
</dbReference>
<reference evidence="4" key="2">
    <citation type="submission" date="2020-02" db="EMBL/GenBank/DDBJ databases">
        <title>Unexpected conservation and global transmission of agrobacterial virulence plasmids.</title>
        <authorList>
            <person name="Weisberg A.J."/>
            <person name="Davis E.W. II"/>
            <person name="Tabima J.R."/>
            <person name="Belcher M.S."/>
            <person name="Miller M."/>
            <person name="Kuo C.-H."/>
            <person name="Loper J.E."/>
            <person name="Grunwald N.J."/>
            <person name="Putnam M.L."/>
            <person name="Chang J.H."/>
        </authorList>
    </citation>
    <scope>NUCLEOTIDE SEQUENCE</scope>
    <source>
        <strain evidence="4">W2/73</strain>
    </source>
</reference>
<dbReference type="EMBL" id="CP049207">
    <property type="protein sequence ID" value="QTG02001.1"/>
    <property type="molecule type" value="Genomic_DNA"/>
</dbReference>
<dbReference type="Proteomes" id="UP000822331">
    <property type="component" value="Unassembled WGS sequence"/>
</dbReference>
<sequence length="179" mass="20098">MIADIISARTATPDEILQAFDALQATDIEFMIGRWRGFEIRTGHGLDGLLEPSGWYGKVFESAEAVHPLMFYGSGRDSLYAVDPMLVPLSAPLPRSSALGYAMKILRPVLQTRLPKARLRMIEYRGRSTATMAYDSKPIFDHFARIDDQRVLGIMDLKGMPGPYAFCLERDNTPMDIRV</sequence>
<dbReference type="InterPro" id="IPR025568">
    <property type="entry name" value="DUF4334"/>
</dbReference>
<dbReference type="Pfam" id="PF14232">
    <property type="entry name" value="DUF4334"/>
    <property type="match status" value="1"/>
</dbReference>